<dbReference type="InterPro" id="IPR029063">
    <property type="entry name" value="SAM-dependent_MTases_sf"/>
</dbReference>
<evidence type="ECO:0000256" key="4">
    <source>
        <dbReference type="ARBA" id="ARBA00022679"/>
    </source>
</evidence>
<dbReference type="SUPFAM" id="SSF53335">
    <property type="entry name" value="S-adenosyl-L-methionine-dependent methyltransferases"/>
    <property type="match status" value="1"/>
</dbReference>
<dbReference type="GO" id="GO:0008983">
    <property type="term" value="F:protein-glutamate O-methyltransferase activity"/>
    <property type="evidence" value="ECO:0007669"/>
    <property type="project" value="UniProtKB-EC"/>
</dbReference>
<dbReference type="Proteomes" id="UP000248614">
    <property type="component" value="Unassembled WGS sequence"/>
</dbReference>
<evidence type="ECO:0000256" key="3">
    <source>
        <dbReference type="ARBA" id="ARBA00022603"/>
    </source>
</evidence>
<feature type="region of interest" description="Disordered" evidence="6">
    <location>
        <begin position="284"/>
        <end position="322"/>
    </location>
</feature>
<evidence type="ECO:0000256" key="2">
    <source>
        <dbReference type="ARBA" id="ARBA00012534"/>
    </source>
</evidence>
<dbReference type="EC" id="2.1.1.80" evidence="2"/>
<keyword evidence="4 8" id="KW-0808">Transferase</keyword>
<protein>
    <recommendedName>
        <fullName evidence="2">protein-glutamate O-methyltransferase</fullName>
        <ecNumber evidence="2">2.1.1.80</ecNumber>
    </recommendedName>
</protein>
<dbReference type="EMBL" id="QFNF01000004">
    <property type="protein sequence ID" value="PZO80120.1"/>
    <property type="molecule type" value="Genomic_DNA"/>
</dbReference>
<dbReference type="PANTHER" id="PTHR24422">
    <property type="entry name" value="CHEMOTAXIS PROTEIN METHYLTRANSFERASE"/>
    <property type="match status" value="1"/>
</dbReference>
<dbReference type="PROSITE" id="PS50123">
    <property type="entry name" value="CHER"/>
    <property type="match status" value="1"/>
</dbReference>
<comment type="caution">
    <text evidence="8">The sequence shown here is derived from an EMBL/GenBank/DDBJ whole genome shotgun (WGS) entry which is preliminary data.</text>
</comment>
<feature type="domain" description="CheR-type methyltransferase" evidence="7">
    <location>
        <begin position="1"/>
        <end position="281"/>
    </location>
</feature>
<evidence type="ECO:0000256" key="6">
    <source>
        <dbReference type="SAM" id="MobiDB-lite"/>
    </source>
</evidence>
<dbReference type="Gene3D" id="1.10.155.10">
    <property type="entry name" value="Chemotaxis receptor methyltransferase CheR, N-terminal domain"/>
    <property type="match status" value="1"/>
</dbReference>
<dbReference type="InterPro" id="IPR011990">
    <property type="entry name" value="TPR-like_helical_dom_sf"/>
</dbReference>
<sequence length="422" mass="46189">MGRRMIADEAFAEVKALVIARTGHHYYIDKDAQLAERVAHRMAATGDATIAAYRDRLRDPADAEWPHLESAVTINETFFFRFAEQFSALRTTILPAMIERNRDERRLRIWSVGCSTGAEAHSVAILLADLLGDGIADWRIVLTGTDIDEAALSAARSADYSAWALRTMGEAERERLFDRSGDRYRLKDRYRGIARFERHNLLTMIDAAAPLGYGDYDLILCRNVLIYFAQDDATAIVGALARRLATDGILLLGHAEPNPGFDAVADTAQVAGILTYRPLRSQPRPVAPPVELAPPPPRPAAAPPPPRVARRPEPAPLPPAARPPDAAVHYFAALDALASGDRDRAERAFRDALYLDRSFAMAHYQFGHYLLAQGRDPDARRSLTNALRVASALDPATELAGGDGMTAGAMTAAIRHAIGTPR</sequence>
<feature type="compositionally biased region" description="Pro residues" evidence="6">
    <location>
        <begin position="285"/>
        <end position="307"/>
    </location>
</feature>
<dbReference type="SMART" id="SM00138">
    <property type="entry name" value="MeTrc"/>
    <property type="match status" value="1"/>
</dbReference>
<name>A0A2W4ZCU1_9SPHN</name>
<dbReference type="SUPFAM" id="SSF48452">
    <property type="entry name" value="TPR-like"/>
    <property type="match status" value="1"/>
</dbReference>
<dbReference type="InterPro" id="IPR050903">
    <property type="entry name" value="Bact_Chemotaxis_MeTrfase"/>
</dbReference>
<dbReference type="InterPro" id="IPR019734">
    <property type="entry name" value="TPR_rpt"/>
</dbReference>
<evidence type="ECO:0000259" key="7">
    <source>
        <dbReference type="PROSITE" id="PS50123"/>
    </source>
</evidence>
<organism evidence="8 9">
    <name type="scientific">Sphingomonas hengshuiensis</name>
    <dbReference type="NCBI Taxonomy" id="1609977"/>
    <lineage>
        <taxon>Bacteria</taxon>
        <taxon>Pseudomonadati</taxon>
        <taxon>Pseudomonadota</taxon>
        <taxon>Alphaproteobacteria</taxon>
        <taxon>Sphingomonadales</taxon>
        <taxon>Sphingomonadaceae</taxon>
        <taxon>Sphingomonas</taxon>
    </lineage>
</organism>
<evidence type="ECO:0000256" key="1">
    <source>
        <dbReference type="ARBA" id="ARBA00001541"/>
    </source>
</evidence>
<gene>
    <name evidence="8" type="ORF">DI632_02580</name>
</gene>
<dbReference type="SUPFAM" id="SSF47757">
    <property type="entry name" value="Chemotaxis receptor methyltransferase CheR, N-terminal domain"/>
    <property type="match status" value="1"/>
</dbReference>
<dbReference type="InterPro" id="IPR022641">
    <property type="entry name" value="CheR_N"/>
</dbReference>
<evidence type="ECO:0000256" key="5">
    <source>
        <dbReference type="ARBA" id="ARBA00022691"/>
    </source>
</evidence>
<dbReference type="InterPro" id="IPR000780">
    <property type="entry name" value="CheR_MeTrfase"/>
</dbReference>
<dbReference type="Gene3D" id="3.40.50.150">
    <property type="entry name" value="Vaccinia Virus protein VP39"/>
    <property type="match status" value="1"/>
</dbReference>
<dbReference type="PRINTS" id="PR00996">
    <property type="entry name" value="CHERMTFRASE"/>
</dbReference>
<dbReference type="InterPro" id="IPR022642">
    <property type="entry name" value="CheR_C"/>
</dbReference>
<dbReference type="Pfam" id="PF03705">
    <property type="entry name" value="CheR_N"/>
    <property type="match status" value="1"/>
</dbReference>
<keyword evidence="5" id="KW-0949">S-adenosyl-L-methionine</keyword>
<dbReference type="Gene3D" id="1.25.40.10">
    <property type="entry name" value="Tetratricopeptide repeat domain"/>
    <property type="match status" value="1"/>
</dbReference>
<keyword evidence="3 8" id="KW-0489">Methyltransferase</keyword>
<evidence type="ECO:0000313" key="9">
    <source>
        <dbReference type="Proteomes" id="UP000248614"/>
    </source>
</evidence>
<dbReference type="SMART" id="SM00028">
    <property type="entry name" value="TPR"/>
    <property type="match status" value="2"/>
</dbReference>
<dbReference type="InterPro" id="IPR036804">
    <property type="entry name" value="CheR_N_sf"/>
</dbReference>
<evidence type="ECO:0000313" key="8">
    <source>
        <dbReference type="EMBL" id="PZO80120.1"/>
    </source>
</evidence>
<dbReference type="Pfam" id="PF01739">
    <property type="entry name" value="CheR"/>
    <property type="match status" value="1"/>
</dbReference>
<dbReference type="AlphaFoldDB" id="A0A2W4ZCU1"/>
<proteinExistence type="predicted"/>
<dbReference type="GO" id="GO:0032259">
    <property type="term" value="P:methylation"/>
    <property type="evidence" value="ECO:0007669"/>
    <property type="project" value="UniProtKB-KW"/>
</dbReference>
<reference evidence="8 9" key="1">
    <citation type="submission" date="2017-08" db="EMBL/GenBank/DDBJ databases">
        <title>Infants hospitalized years apart are colonized by the same room-sourced microbial strains.</title>
        <authorList>
            <person name="Brooks B."/>
            <person name="Olm M.R."/>
            <person name="Firek B.A."/>
            <person name="Baker R."/>
            <person name="Thomas B.C."/>
            <person name="Morowitz M.J."/>
            <person name="Banfield J.F."/>
        </authorList>
    </citation>
    <scope>NUCLEOTIDE SEQUENCE [LARGE SCALE GENOMIC DNA]</scope>
    <source>
        <strain evidence="8">S2_018_000_R3_110</strain>
    </source>
</reference>
<dbReference type="PANTHER" id="PTHR24422:SF10">
    <property type="entry name" value="CHEMOTAXIS PROTEIN METHYLTRANSFERASE 2"/>
    <property type="match status" value="1"/>
</dbReference>
<comment type="catalytic activity">
    <reaction evidence="1">
        <text>L-glutamyl-[protein] + S-adenosyl-L-methionine = [protein]-L-glutamate 5-O-methyl ester + S-adenosyl-L-homocysteine</text>
        <dbReference type="Rhea" id="RHEA:24452"/>
        <dbReference type="Rhea" id="RHEA-COMP:10208"/>
        <dbReference type="Rhea" id="RHEA-COMP:10311"/>
        <dbReference type="ChEBI" id="CHEBI:29973"/>
        <dbReference type="ChEBI" id="CHEBI:57856"/>
        <dbReference type="ChEBI" id="CHEBI:59789"/>
        <dbReference type="ChEBI" id="CHEBI:82795"/>
        <dbReference type="EC" id="2.1.1.80"/>
    </reaction>
</comment>
<accession>A0A2W4ZCU1</accession>